<evidence type="ECO:0000313" key="6">
    <source>
        <dbReference type="Proteomes" id="UP000004705"/>
    </source>
</evidence>
<evidence type="ECO:0000256" key="3">
    <source>
        <dbReference type="ARBA" id="ARBA00023098"/>
    </source>
</evidence>
<keyword evidence="4" id="KW-0732">Signal</keyword>
<accession>H8G667</accession>
<dbReference type="EMBL" id="CM001466">
    <property type="protein sequence ID" value="EHY87227.1"/>
    <property type="molecule type" value="Genomic_DNA"/>
</dbReference>
<name>H8G667_9PSEU</name>
<evidence type="ECO:0000256" key="1">
    <source>
        <dbReference type="ARBA" id="ARBA00022801"/>
    </source>
</evidence>
<evidence type="ECO:0000313" key="5">
    <source>
        <dbReference type="EMBL" id="EHY87227.1"/>
    </source>
</evidence>
<dbReference type="PANTHER" id="PTHR10272:SF0">
    <property type="entry name" value="PLATELET-ACTIVATING FACTOR ACETYLHYDROLASE"/>
    <property type="match status" value="1"/>
</dbReference>
<protein>
    <submittedName>
        <fullName evidence="5">Isoform II</fullName>
    </submittedName>
</protein>
<sequence length="376" mass="40246">MRGLAAVTALVLLLSVTPAVAEPSDAGLRLPEPTGTFAVGTTSLHLRDDSRRDPWVPSLNRELMVSLFYPAASAHGPTKQYLTPAESRALLQDDGVTGVPPEILSTVHTNAVVDARPAGRARSLPLVVLSPGFKKPRATLSTVAEDLASHGYVVAVVDHTYENVATTFPDGRVTGCVACGDYGPEFWRKLERGRAADVSFVLDELTRSSAHWRGAPLLDASRIAMGGHSVGGAGTLDALQTDDRIRAGVDIDGTLDTPLRETGLSKPVLLLGRQNTYTPGLGNGAADTWEAAWPLLTGWKRWLLVEGMEHASFTDIGVLAAQLGLDIGADVDAERAATITRSYVTAFFDLHLRGEWRPQLERPSPEFPEVSFADPS</sequence>
<dbReference type="OrthoDB" id="569821at2"/>
<gene>
    <name evidence="5" type="ORF">SacazDRAFT_00241</name>
</gene>
<dbReference type="Gene3D" id="3.40.50.1820">
    <property type="entry name" value="alpha/beta hydrolase"/>
    <property type="match status" value="1"/>
</dbReference>
<dbReference type="Pfam" id="PF03403">
    <property type="entry name" value="PAF-AH_p_II"/>
    <property type="match status" value="2"/>
</dbReference>
<keyword evidence="1" id="KW-0378">Hydrolase</keyword>
<dbReference type="SUPFAM" id="SSF53474">
    <property type="entry name" value="alpha/beta-Hydrolases"/>
    <property type="match status" value="1"/>
</dbReference>
<reference evidence="5 6" key="1">
    <citation type="journal article" date="2012" name="Stand. Genomic Sci.">
        <title>Genome sequence of the soil bacterium Saccharomonospora azurea type strain (NA-128(T)).</title>
        <authorList>
            <person name="Klenk H.P."/>
            <person name="Held B."/>
            <person name="Lucas S."/>
            <person name="Lapidus A."/>
            <person name="Copeland A."/>
            <person name="Hammon N."/>
            <person name="Pitluck S."/>
            <person name="Goodwin L.A."/>
            <person name="Han C."/>
            <person name="Tapia R."/>
            <person name="Brambilla E.M."/>
            <person name="Potter G."/>
            <person name="Land M."/>
            <person name="Ivanova N."/>
            <person name="Rohde M."/>
            <person name="Goker M."/>
            <person name="Detter J.C."/>
            <person name="Kyrpides N.C."/>
            <person name="Woyke T."/>
        </authorList>
    </citation>
    <scope>NUCLEOTIDE SEQUENCE [LARGE SCALE GENOMIC DNA]</scope>
    <source>
        <strain evidence="5 6">NA-128</strain>
    </source>
</reference>
<feature type="signal peptide" evidence="4">
    <location>
        <begin position="1"/>
        <end position="21"/>
    </location>
</feature>
<evidence type="ECO:0000256" key="2">
    <source>
        <dbReference type="ARBA" id="ARBA00022963"/>
    </source>
</evidence>
<proteinExistence type="predicted"/>
<keyword evidence="2" id="KW-0442">Lipid degradation</keyword>
<dbReference type="PANTHER" id="PTHR10272">
    <property type="entry name" value="PLATELET-ACTIVATING FACTOR ACETYLHYDROLASE"/>
    <property type="match status" value="1"/>
</dbReference>
<dbReference type="InterPro" id="IPR029058">
    <property type="entry name" value="AB_hydrolase_fold"/>
</dbReference>
<keyword evidence="3" id="KW-0443">Lipid metabolism</keyword>
<dbReference type="GO" id="GO:0003847">
    <property type="term" value="F:1-alkyl-2-acetylglycerophosphocholine esterase activity"/>
    <property type="evidence" value="ECO:0007669"/>
    <property type="project" value="TreeGrafter"/>
</dbReference>
<dbReference type="HOGENOM" id="CLU_026278_1_0_11"/>
<organism evidence="5 6">
    <name type="scientific">Saccharomonospora azurea NA-128</name>
    <dbReference type="NCBI Taxonomy" id="882081"/>
    <lineage>
        <taxon>Bacteria</taxon>
        <taxon>Bacillati</taxon>
        <taxon>Actinomycetota</taxon>
        <taxon>Actinomycetes</taxon>
        <taxon>Pseudonocardiales</taxon>
        <taxon>Pseudonocardiaceae</taxon>
        <taxon>Saccharomonospora</taxon>
    </lineage>
</organism>
<feature type="chain" id="PRO_5003611752" evidence="4">
    <location>
        <begin position="22"/>
        <end position="376"/>
    </location>
</feature>
<dbReference type="Proteomes" id="UP000004705">
    <property type="component" value="Chromosome"/>
</dbReference>
<keyword evidence="6" id="KW-1185">Reference proteome</keyword>
<dbReference type="RefSeq" id="WP_005437875.1">
    <property type="nucleotide sequence ID" value="NZ_CM001466.1"/>
</dbReference>
<dbReference type="AlphaFoldDB" id="H8G667"/>
<dbReference type="GO" id="GO:0016042">
    <property type="term" value="P:lipid catabolic process"/>
    <property type="evidence" value="ECO:0007669"/>
    <property type="project" value="UniProtKB-KW"/>
</dbReference>
<evidence type="ECO:0000256" key="4">
    <source>
        <dbReference type="SAM" id="SignalP"/>
    </source>
</evidence>